<evidence type="ECO:0000256" key="3">
    <source>
        <dbReference type="ARBA" id="ARBA00004742"/>
    </source>
</evidence>
<dbReference type="EC" id="2.7.9.2" evidence="5"/>
<keyword evidence="7 18" id="KW-0808">Transferase</keyword>
<dbReference type="Gene3D" id="3.30.470.20">
    <property type="entry name" value="ATP-grasp fold, B domain"/>
    <property type="match status" value="1"/>
</dbReference>
<dbReference type="Gene3D" id="3.50.30.10">
    <property type="entry name" value="Phosphohistidine domain"/>
    <property type="match status" value="1"/>
</dbReference>
<dbReference type="InterPro" id="IPR018274">
    <property type="entry name" value="PEP_util_AS"/>
</dbReference>
<evidence type="ECO:0000256" key="2">
    <source>
        <dbReference type="ARBA" id="ARBA00002988"/>
    </source>
</evidence>
<evidence type="ECO:0000256" key="5">
    <source>
        <dbReference type="ARBA" id="ARBA00011996"/>
    </source>
</evidence>
<proteinExistence type="inferred from homology"/>
<comment type="function">
    <text evidence="2">Catalyzes the phosphorylation of pyruvate to phosphoenolpyruvate.</text>
</comment>
<dbReference type="GO" id="GO:0005524">
    <property type="term" value="F:ATP binding"/>
    <property type="evidence" value="ECO:0007669"/>
    <property type="project" value="UniProtKB-KW"/>
</dbReference>
<dbReference type="InterPro" id="IPR000121">
    <property type="entry name" value="PEP_util_C"/>
</dbReference>
<protein>
    <recommendedName>
        <fullName evidence="6">Phosphoenolpyruvate synthase</fullName>
        <ecNumber evidence="5">2.7.9.2</ecNumber>
    </recommendedName>
    <alternativeName>
        <fullName evidence="13">Pyruvate, water dikinase</fullName>
    </alternativeName>
</protein>
<dbReference type="InterPro" id="IPR023151">
    <property type="entry name" value="PEP_util_CS"/>
</dbReference>
<evidence type="ECO:0000259" key="17">
    <source>
        <dbReference type="Pfam" id="PF02896"/>
    </source>
</evidence>
<comment type="pathway">
    <text evidence="3">Carbohydrate biosynthesis; gluconeogenesis.</text>
</comment>
<dbReference type="InterPro" id="IPR036637">
    <property type="entry name" value="Phosphohistidine_dom_sf"/>
</dbReference>
<dbReference type="InterPro" id="IPR013815">
    <property type="entry name" value="ATP_grasp_subdomain_1"/>
</dbReference>
<keyword evidence="10" id="KW-0418">Kinase</keyword>
<evidence type="ECO:0000256" key="1">
    <source>
        <dbReference type="ARBA" id="ARBA00001946"/>
    </source>
</evidence>
<dbReference type="NCBIfam" id="NF005057">
    <property type="entry name" value="PRK06464.1"/>
    <property type="match status" value="1"/>
</dbReference>
<comment type="cofactor">
    <cofactor evidence="1">
        <name>Mg(2+)</name>
        <dbReference type="ChEBI" id="CHEBI:18420"/>
    </cofactor>
</comment>
<feature type="domain" description="PEP-utilising enzyme mobile" evidence="15">
    <location>
        <begin position="479"/>
        <end position="548"/>
    </location>
</feature>
<evidence type="ECO:0000256" key="7">
    <source>
        <dbReference type="ARBA" id="ARBA00022679"/>
    </source>
</evidence>
<evidence type="ECO:0000256" key="9">
    <source>
        <dbReference type="ARBA" id="ARBA00022741"/>
    </source>
</evidence>
<comment type="catalytic activity">
    <reaction evidence="14">
        <text>pyruvate + ATP + H2O = phosphoenolpyruvate + AMP + phosphate + 2 H(+)</text>
        <dbReference type="Rhea" id="RHEA:11364"/>
        <dbReference type="ChEBI" id="CHEBI:15361"/>
        <dbReference type="ChEBI" id="CHEBI:15377"/>
        <dbReference type="ChEBI" id="CHEBI:15378"/>
        <dbReference type="ChEBI" id="CHEBI:30616"/>
        <dbReference type="ChEBI" id="CHEBI:43474"/>
        <dbReference type="ChEBI" id="CHEBI:58702"/>
        <dbReference type="ChEBI" id="CHEBI:456215"/>
        <dbReference type="EC" id="2.7.9.2"/>
    </reaction>
</comment>
<dbReference type="InterPro" id="IPR006319">
    <property type="entry name" value="PEP_synth"/>
</dbReference>
<evidence type="ECO:0000256" key="8">
    <source>
        <dbReference type="ARBA" id="ARBA00022723"/>
    </source>
</evidence>
<dbReference type="InterPro" id="IPR002192">
    <property type="entry name" value="PPDK_AMP/ATP-bd"/>
</dbReference>
<dbReference type="AlphaFoldDB" id="A0A444JFP2"/>
<evidence type="ECO:0000256" key="4">
    <source>
        <dbReference type="ARBA" id="ARBA00007837"/>
    </source>
</evidence>
<keyword evidence="9" id="KW-0547">Nucleotide-binding</keyword>
<evidence type="ECO:0000313" key="19">
    <source>
        <dbReference type="Proteomes" id="UP000288892"/>
    </source>
</evidence>
<evidence type="ECO:0000259" key="16">
    <source>
        <dbReference type="Pfam" id="PF01326"/>
    </source>
</evidence>
<dbReference type="PROSITE" id="PS00742">
    <property type="entry name" value="PEP_ENZYMES_2"/>
    <property type="match status" value="1"/>
</dbReference>
<dbReference type="InterPro" id="IPR008279">
    <property type="entry name" value="PEP-util_enz_mobile_dom"/>
</dbReference>
<comment type="caution">
    <text evidence="18">The sequence shown here is derived from an EMBL/GenBank/DDBJ whole genome shotgun (WGS) entry which is preliminary data.</text>
</comment>
<reference evidence="18 19" key="1">
    <citation type="submission" date="2017-01" db="EMBL/GenBank/DDBJ databases">
        <title>The cable genome- insights into the physiology and evolution of filamentous bacteria capable of sulfide oxidation via long distance electron transfer.</title>
        <authorList>
            <person name="Schreiber L."/>
            <person name="Bjerg J.T."/>
            <person name="Boggild A."/>
            <person name="Van De Vossenberg J."/>
            <person name="Meysman F."/>
            <person name="Nielsen L.P."/>
            <person name="Schramm A."/>
            <person name="Kjeldsen K.U."/>
        </authorList>
    </citation>
    <scope>NUCLEOTIDE SEQUENCE [LARGE SCALE GENOMIC DNA]</scope>
    <source>
        <strain evidence="18">A5</strain>
    </source>
</reference>
<evidence type="ECO:0000259" key="15">
    <source>
        <dbReference type="Pfam" id="PF00391"/>
    </source>
</evidence>
<evidence type="ECO:0000256" key="13">
    <source>
        <dbReference type="ARBA" id="ARBA00033470"/>
    </source>
</evidence>
<evidence type="ECO:0000256" key="11">
    <source>
        <dbReference type="ARBA" id="ARBA00022840"/>
    </source>
</evidence>
<name>A0A444JFP2_9BACT</name>
<evidence type="ECO:0000313" key="18">
    <source>
        <dbReference type="EMBL" id="RWX51883.1"/>
    </source>
</evidence>
<accession>A0A444JFP2</accession>
<dbReference type="PANTHER" id="PTHR43030">
    <property type="entry name" value="PHOSPHOENOLPYRUVATE SYNTHASE"/>
    <property type="match status" value="1"/>
</dbReference>
<dbReference type="InterPro" id="IPR040442">
    <property type="entry name" value="Pyrv_kinase-like_dom_sf"/>
</dbReference>
<dbReference type="Proteomes" id="UP000288892">
    <property type="component" value="Unassembled WGS sequence"/>
</dbReference>
<feature type="domain" description="PEP-utilising enzyme C-terminal" evidence="17">
    <location>
        <begin position="571"/>
        <end position="889"/>
    </location>
</feature>
<gene>
    <name evidence="18" type="ORF">VU01_10683</name>
</gene>
<dbReference type="GO" id="GO:0008986">
    <property type="term" value="F:pyruvate, water dikinase activity"/>
    <property type="evidence" value="ECO:0007669"/>
    <property type="project" value="UniProtKB-EC"/>
</dbReference>
<feature type="domain" description="Pyruvate phosphate dikinase AMP/ATP-binding" evidence="16">
    <location>
        <begin position="107"/>
        <end position="443"/>
    </location>
</feature>
<keyword evidence="12" id="KW-0460">Magnesium</keyword>
<dbReference type="FunFam" id="3.30.470.20:FF:000017">
    <property type="entry name" value="Phosphoenolpyruvate synthase"/>
    <property type="match status" value="1"/>
</dbReference>
<comment type="similarity">
    <text evidence="4">Belongs to the PEP-utilizing enzyme family.</text>
</comment>
<evidence type="ECO:0000256" key="6">
    <source>
        <dbReference type="ARBA" id="ARBA00021623"/>
    </source>
</evidence>
<keyword evidence="11" id="KW-0067">ATP-binding</keyword>
<organism evidence="18 19">
    <name type="scientific">Candidatus Electrothrix marina</name>
    <dbReference type="NCBI Taxonomy" id="1859130"/>
    <lineage>
        <taxon>Bacteria</taxon>
        <taxon>Pseudomonadati</taxon>
        <taxon>Thermodesulfobacteriota</taxon>
        <taxon>Desulfobulbia</taxon>
        <taxon>Desulfobulbales</taxon>
        <taxon>Desulfobulbaceae</taxon>
        <taxon>Candidatus Electrothrix</taxon>
    </lineage>
</organism>
<dbReference type="SUPFAM" id="SSF52009">
    <property type="entry name" value="Phosphohistidine domain"/>
    <property type="match status" value="1"/>
</dbReference>
<dbReference type="Pfam" id="PF00391">
    <property type="entry name" value="PEP-utilizers"/>
    <property type="match status" value="1"/>
</dbReference>
<dbReference type="SUPFAM" id="SSF56059">
    <property type="entry name" value="Glutathione synthetase ATP-binding domain-like"/>
    <property type="match status" value="1"/>
</dbReference>
<dbReference type="Pfam" id="PF01326">
    <property type="entry name" value="PPDK_N"/>
    <property type="match status" value="1"/>
</dbReference>
<evidence type="ECO:0000256" key="12">
    <source>
        <dbReference type="ARBA" id="ARBA00022842"/>
    </source>
</evidence>
<evidence type="ECO:0000256" key="10">
    <source>
        <dbReference type="ARBA" id="ARBA00022777"/>
    </source>
</evidence>
<dbReference type="FunFam" id="3.50.30.10:FF:000002">
    <property type="entry name" value="Phosphoenolpyruvate synthase"/>
    <property type="match status" value="1"/>
</dbReference>
<dbReference type="Pfam" id="PF02896">
    <property type="entry name" value="PEP-utilizers_C"/>
    <property type="match status" value="1"/>
</dbReference>
<dbReference type="SUPFAM" id="SSF51621">
    <property type="entry name" value="Phosphoenolpyruvate/pyruvate domain"/>
    <property type="match status" value="1"/>
</dbReference>
<dbReference type="PROSITE" id="PS00370">
    <property type="entry name" value="PEP_ENZYMES_PHOS_SITE"/>
    <property type="match status" value="1"/>
</dbReference>
<keyword evidence="18" id="KW-0670">Pyruvate</keyword>
<dbReference type="UniPathway" id="UPA00138"/>
<dbReference type="Gene3D" id="3.20.20.60">
    <property type="entry name" value="Phosphoenolpyruvate-binding domains"/>
    <property type="match status" value="1"/>
</dbReference>
<dbReference type="PANTHER" id="PTHR43030:SF1">
    <property type="entry name" value="PHOSPHOENOLPYRUVATE SYNTHASE"/>
    <property type="match status" value="1"/>
</dbReference>
<sequence>MTVPYNPTVNGPQLLSKEKILDKYRAKVTSKCEGMHGLRLTTGKIFIIVFPLHNDRQPRTAEHIAYILLFVQLFYKKAYGLGDESMGQAHDEKLILWFDEIGIEDVPLVGGKNASLGEMYQHLTGKGVAVPHGFAITAYAYRYLLKEAGIEAEIRQVLSDLDTEDMANLAERGEKCRDIIRNAPFPDTLRDAIIEAYQKMEAEYGENCDVAVRSSATAEDLPDASFAGQQETYLNIHGYDNIIQNCRKCFASLFTNRAISYRKHQGFGQFDVYLSITVQKMVRSDSASSGVLFSIDTESGFEDACFITGAWGLGENVVQGAVNPDEYYVYKPKLKEGKRPIVGKKIGSKAIKMIYDNDPSTEEPVKNIDTTEAERNSYVISDDEILQLAKWACIIEDHYGKGMDIEWAKDGDGKEVGTGDLFIVQARPETVHSQANKSVMETYKLLEKGTVLSEGLAVGTKIGQGVAHCIENVKDIGTFKKGEVLVTDMTDPDWEPIMKIAGAIVTNRGGRTCHAAIISRELGIPCVIGTGDATDNITTGQEITASSAEGETGYVYEGLLKYEIETTDLANMPATKTKIMMNLAIPEKAFTESQIPNDGVGLAREEFIINSHIGLHPLALYNYEELKASDDPEKQEIVKRIDEKTAAYSDKRQFFIDKVAEGVGRIAAGFYPNDVIVRLSDFKSNEYANLVGGTLYEPEEENPMIGWRGASRYYDPKYRPAFELECQGLLKARNDMGLDNIKLMVPFCRTPEEGKKVIEVMRDCGLVQGENGLELYVMCEIPSNVICADAFADIFDGFSIGSNDLTQLTYGLDRDSGIVTGIADERDDAVKEMIKMVIKTAKRRGKKIGICGQGPSDFPEFATFLVEQGIDSMSLIPDTAVKTRLAVHEKEKEMGIAPE</sequence>
<dbReference type="GO" id="GO:0006094">
    <property type="term" value="P:gluconeogenesis"/>
    <property type="evidence" value="ECO:0007669"/>
    <property type="project" value="UniProtKB-UniPathway"/>
</dbReference>
<evidence type="ECO:0000256" key="14">
    <source>
        <dbReference type="ARBA" id="ARBA00047700"/>
    </source>
</evidence>
<dbReference type="InterPro" id="IPR015813">
    <property type="entry name" value="Pyrv/PenolPyrv_kinase-like_dom"/>
</dbReference>
<dbReference type="Gene3D" id="3.30.1490.20">
    <property type="entry name" value="ATP-grasp fold, A domain"/>
    <property type="match status" value="1"/>
</dbReference>
<dbReference type="GO" id="GO:0046872">
    <property type="term" value="F:metal ion binding"/>
    <property type="evidence" value="ECO:0007669"/>
    <property type="project" value="UniProtKB-KW"/>
</dbReference>
<keyword evidence="19" id="KW-1185">Reference proteome</keyword>
<dbReference type="FunFam" id="3.30.1490.20:FF:000010">
    <property type="entry name" value="Phosphoenolpyruvate synthase"/>
    <property type="match status" value="1"/>
</dbReference>
<dbReference type="NCBIfam" id="TIGR01418">
    <property type="entry name" value="PEP_synth"/>
    <property type="match status" value="1"/>
</dbReference>
<dbReference type="EMBL" id="MTKS01000068">
    <property type="protein sequence ID" value="RWX51883.1"/>
    <property type="molecule type" value="Genomic_DNA"/>
</dbReference>
<keyword evidence="8" id="KW-0479">Metal-binding</keyword>